<accession>A0A5M6CXU4</accession>
<dbReference type="Proteomes" id="UP000324479">
    <property type="component" value="Unassembled WGS sequence"/>
</dbReference>
<evidence type="ECO:0000313" key="3">
    <source>
        <dbReference type="Proteomes" id="UP000324479"/>
    </source>
</evidence>
<protein>
    <submittedName>
        <fullName evidence="2">Uncharacterized protein</fullName>
    </submittedName>
</protein>
<dbReference type="AlphaFoldDB" id="A0A5M6CXU4"/>
<dbReference type="RefSeq" id="WP_150078804.1">
    <property type="nucleotide sequence ID" value="NZ_VWOX01000015.1"/>
</dbReference>
<feature type="signal peptide" evidence="1">
    <location>
        <begin position="1"/>
        <end position="40"/>
    </location>
</feature>
<evidence type="ECO:0000256" key="1">
    <source>
        <dbReference type="SAM" id="SignalP"/>
    </source>
</evidence>
<keyword evidence="1" id="KW-0732">Signal</keyword>
<comment type="caution">
    <text evidence="2">The sequence shown here is derived from an EMBL/GenBank/DDBJ whole genome shotgun (WGS) entry which is preliminary data.</text>
</comment>
<reference evidence="2 3" key="1">
    <citation type="submission" date="2019-08" db="EMBL/GenBank/DDBJ databases">
        <authorList>
            <person name="Dhanesh K."/>
            <person name="Kumar G."/>
            <person name="Sasikala C."/>
            <person name="Venkata Ramana C."/>
        </authorList>
    </citation>
    <scope>NUCLEOTIDE SEQUENCE [LARGE SCALE GENOMIC DNA]</scope>
    <source>
        <strain evidence="2 3">JC645</strain>
    </source>
</reference>
<feature type="chain" id="PRO_5024317215" evidence="1">
    <location>
        <begin position="41"/>
        <end position="83"/>
    </location>
</feature>
<proteinExistence type="predicted"/>
<gene>
    <name evidence="2" type="ORF">FYK55_22090</name>
</gene>
<name>A0A5M6CXU4_9BACT</name>
<dbReference type="EMBL" id="VWOX01000015">
    <property type="protein sequence ID" value="KAA5540011.1"/>
    <property type="molecule type" value="Genomic_DNA"/>
</dbReference>
<evidence type="ECO:0000313" key="2">
    <source>
        <dbReference type="EMBL" id="KAA5540011.1"/>
    </source>
</evidence>
<organism evidence="2 3">
    <name type="scientific">Roseiconus nitratireducens</name>
    <dbReference type="NCBI Taxonomy" id="2605748"/>
    <lineage>
        <taxon>Bacteria</taxon>
        <taxon>Pseudomonadati</taxon>
        <taxon>Planctomycetota</taxon>
        <taxon>Planctomycetia</taxon>
        <taxon>Pirellulales</taxon>
        <taxon>Pirellulaceae</taxon>
        <taxon>Roseiconus</taxon>
    </lineage>
</organism>
<keyword evidence="3" id="KW-1185">Reference proteome</keyword>
<sequence length="83" mass="9055">MLLIPLLLFWAKSPTNFSPLMRRSAVSALWTIALAGPVCASVATPNAFVSETIERQNVAAGLPRCYALIEKTFEEAEFSPLKS</sequence>